<reference evidence="2" key="1">
    <citation type="submission" date="2016-11" db="EMBL/GenBank/DDBJ databases">
        <authorList>
            <person name="Varghese N."/>
            <person name="Submissions S."/>
        </authorList>
    </citation>
    <scope>NUCLEOTIDE SEQUENCE [LARGE SCALE GENOMIC DNA]</scope>
    <source>
        <strain evidence="2">DSM 9756</strain>
    </source>
</reference>
<protein>
    <submittedName>
        <fullName evidence="1">Uncharacterized protein</fullName>
    </submittedName>
</protein>
<dbReference type="STRING" id="1121391.SAMN02745206_02992"/>
<dbReference type="EMBL" id="FQVB01000033">
    <property type="protein sequence ID" value="SHF95664.1"/>
    <property type="molecule type" value="Genomic_DNA"/>
</dbReference>
<sequence>MNEIKRNGLRVELQEGTLLRLLDSGCLCAADLVCLDCDSKRCLKELCLKSCARTLNPRGRPSAEPCIL</sequence>
<accession>A0A1M5FWA0</accession>
<name>A0A1M5FWA0_9BACT</name>
<evidence type="ECO:0000313" key="2">
    <source>
        <dbReference type="Proteomes" id="UP000184076"/>
    </source>
</evidence>
<evidence type="ECO:0000313" key="1">
    <source>
        <dbReference type="EMBL" id="SHF95664.1"/>
    </source>
</evidence>
<keyword evidence="2" id="KW-1185">Reference proteome</keyword>
<gene>
    <name evidence="1" type="ORF">SAMN02745206_02992</name>
</gene>
<proteinExistence type="predicted"/>
<dbReference type="AlphaFoldDB" id="A0A1M5FWA0"/>
<dbReference type="Proteomes" id="UP000184076">
    <property type="component" value="Unassembled WGS sequence"/>
</dbReference>
<organism evidence="1 2">
    <name type="scientific">Desulfacinum infernum DSM 9756</name>
    <dbReference type="NCBI Taxonomy" id="1121391"/>
    <lineage>
        <taxon>Bacteria</taxon>
        <taxon>Pseudomonadati</taxon>
        <taxon>Thermodesulfobacteriota</taxon>
        <taxon>Syntrophobacteria</taxon>
        <taxon>Syntrophobacterales</taxon>
        <taxon>Syntrophobacteraceae</taxon>
        <taxon>Desulfacinum</taxon>
    </lineage>
</organism>